<dbReference type="GO" id="GO:0005516">
    <property type="term" value="F:calmodulin binding"/>
    <property type="evidence" value="ECO:0007669"/>
    <property type="project" value="UniProtKB-KW"/>
</dbReference>
<dbReference type="Pfam" id="PF00612">
    <property type="entry name" value="IQ"/>
    <property type="match status" value="1"/>
</dbReference>
<keyword evidence="1" id="KW-0112">Calmodulin-binding</keyword>
<dbReference type="PANTHER" id="PTHR32295:SF93">
    <property type="entry name" value="PROTEIN IQ-DOMAIN 9"/>
    <property type="match status" value="1"/>
</dbReference>
<dbReference type="PANTHER" id="PTHR32295">
    <property type="entry name" value="IQ-DOMAIN 5-RELATED"/>
    <property type="match status" value="1"/>
</dbReference>
<accession>A0AAV7EB93</accession>
<evidence type="ECO:0000256" key="3">
    <source>
        <dbReference type="SAM" id="MobiDB-lite"/>
    </source>
</evidence>
<comment type="similarity">
    <text evidence="2">Belongs to the IQD family.</text>
</comment>
<dbReference type="EMBL" id="JAINDJ010000005">
    <property type="protein sequence ID" value="KAG9446122.1"/>
    <property type="molecule type" value="Genomic_DNA"/>
</dbReference>
<feature type="region of interest" description="Disordered" evidence="3">
    <location>
        <begin position="15"/>
        <end position="37"/>
    </location>
</feature>
<evidence type="ECO:0000313" key="5">
    <source>
        <dbReference type="Proteomes" id="UP000825729"/>
    </source>
</evidence>
<dbReference type="SMART" id="SM00015">
    <property type="entry name" value="IQ"/>
    <property type="match status" value="1"/>
</dbReference>
<evidence type="ECO:0000256" key="2">
    <source>
        <dbReference type="ARBA" id="ARBA00024341"/>
    </source>
</evidence>
<sequence>MGGDWFRAIVNLKKTKEERSKRSKERSSSEKSNGFKWRRRSRKELNKIFNGGSSHNPGVLGMPLEDLAAVRIQTAFRGYMARKNFHSLRGLVRLQTLTQAKTVNKQASTTMTYLQTWIKVQNQIRVRRISMVTEGRIKQKKQENQLKLEAKLQELQVEWCGGSETMEEILGRIQQREEAAFKRERAMAYAFNHQWRANSSHILGQFPYDFSKGGNWGWSWKERWIAARPWESRVHIQSPSPTKVPNKLGSNSKKSPPALVKMPNSAKPDLNGKEPKLAEDSEKAKRLSLSAEKAIDHDSKANAIDSSPPTGASIVQEVE</sequence>
<keyword evidence="5" id="KW-1185">Reference proteome</keyword>
<proteinExistence type="inferred from homology"/>
<dbReference type="CDD" id="cd23767">
    <property type="entry name" value="IQCD"/>
    <property type="match status" value="1"/>
</dbReference>
<evidence type="ECO:0008006" key="6">
    <source>
        <dbReference type="Google" id="ProtNLM"/>
    </source>
</evidence>
<dbReference type="Proteomes" id="UP000825729">
    <property type="component" value="Unassembled WGS sequence"/>
</dbReference>
<evidence type="ECO:0000313" key="4">
    <source>
        <dbReference type="EMBL" id="KAG9446122.1"/>
    </source>
</evidence>
<name>A0AAV7EB93_ARIFI</name>
<feature type="compositionally biased region" description="Basic and acidic residues" evidence="3">
    <location>
        <begin position="270"/>
        <end position="285"/>
    </location>
</feature>
<reference evidence="4 5" key="1">
    <citation type="submission" date="2021-07" db="EMBL/GenBank/DDBJ databases">
        <title>The Aristolochia fimbriata genome: insights into angiosperm evolution, floral development and chemical biosynthesis.</title>
        <authorList>
            <person name="Jiao Y."/>
        </authorList>
    </citation>
    <scope>NUCLEOTIDE SEQUENCE [LARGE SCALE GENOMIC DNA]</scope>
    <source>
        <strain evidence="4">IBCAS-2021</strain>
        <tissue evidence="4">Leaf</tissue>
    </source>
</reference>
<evidence type="ECO:0000256" key="1">
    <source>
        <dbReference type="ARBA" id="ARBA00022860"/>
    </source>
</evidence>
<organism evidence="4 5">
    <name type="scientific">Aristolochia fimbriata</name>
    <name type="common">White veined hardy Dutchman's pipe vine</name>
    <dbReference type="NCBI Taxonomy" id="158543"/>
    <lineage>
        <taxon>Eukaryota</taxon>
        <taxon>Viridiplantae</taxon>
        <taxon>Streptophyta</taxon>
        <taxon>Embryophyta</taxon>
        <taxon>Tracheophyta</taxon>
        <taxon>Spermatophyta</taxon>
        <taxon>Magnoliopsida</taxon>
        <taxon>Magnoliidae</taxon>
        <taxon>Piperales</taxon>
        <taxon>Aristolochiaceae</taxon>
        <taxon>Aristolochia</taxon>
    </lineage>
</organism>
<feature type="compositionally biased region" description="Basic and acidic residues" evidence="3">
    <location>
        <begin position="15"/>
        <end position="29"/>
    </location>
</feature>
<dbReference type="Gene3D" id="1.20.5.190">
    <property type="match status" value="1"/>
</dbReference>
<dbReference type="PROSITE" id="PS50096">
    <property type="entry name" value="IQ"/>
    <property type="match status" value="1"/>
</dbReference>
<gene>
    <name evidence="4" type="ORF">H6P81_012250</name>
</gene>
<dbReference type="InterPro" id="IPR000048">
    <property type="entry name" value="IQ_motif_EF-hand-BS"/>
</dbReference>
<feature type="region of interest" description="Disordered" evidence="3">
    <location>
        <begin position="236"/>
        <end position="319"/>
    </location>
</feature>
<dbReference type="AlphaFoldDB" id="A0AAV7EB93"/>
<comment type="caution">
    <text evidence="4">The sequence shown here is derived from an EMBL/GenBank/DDBJ whole genome shotgun (WGS) entry which is preliminary data.</text>
</comment>
<feature type="compositionally biased region" description="Polar residues" evidence="3">
    <location>
        <begin position="236"/>
        <end position="254"/>
    </location>
</feature>
<protein>
    <recommendedName>
        <fullName evidence="6">Protein IQ-DOMAIN 1</fullName>
    </recommendedName>
</protein>